<keyword evidence="2" id="KW-0560">Oxidoreductase</keyword>
<dbReference type="InterPro" id="IPR029068">
    <property type="entry name" value="Glyas_Bleomycin-R_OHBP_Dase"/>
</dbReference>
<dbReference type="InterPro" id="IPR004360">
    <property type="entry name" value="Glyas_Fos-R_dOase_dom"/>
</dbReference>
<feature type="domain" description="VOC" evidence="1">
    <location>
        <begin position="3"/>
        <end position="120"/>
    </location>
</feature>
<dbReference type="CDD" id="cd08351">
    <property type="entry name" value="ChaP_like"/>
    <property type="match status" value="1"/>
</dbReference>
<dbReference type="GO" id="GO:0051213">
    <property type="term" value="F:dioxygenase activity"/>
    <property type="evidence" value="ECO:0007669"/>
    <property type="project" value="UniProtKB-KW"/>
</dbReference>
<dbReference type="Gene3D" id="3.10.180.10">
    <property type="entry name" value="2,3-Dihydroxybiphenyl 1,2-Dioxygenase, domain 1"/>
    <property type="match status" value="1"/>
</dbReference>
<dbReference type="SUPFAM" id="SSF54593">
    <property type="entry name" value="Glyoxalase/Bleomycin resistance protein/Dihydroxybiphenyl dioxygenase"/>
    <property type="match status" value="1"/>
</dbReference>
<dbReference type="EMBL" id="FNIE01000003">
    <property type="protein sequence ID" value="SDN30020.1"/>
    <property type="molecule type" value="Genomic_DNA"/>
</dbReference>
<dbReference type="InterPro" id="IPR037523">
    <property type="entry name" value="VOC_core"/>
</dbReference>
<dbReference type="OrthoDB" id="9810341at2"/>
<organism evidence="2 3">
    <name type="scientific">Actinacidiphila guanduensis</name>
    <dbReference type="NCBI Taxonomy" id="310781"/>
    <lineage>
        <taxon>Bacteria</taxon>
        <taxon>Bacillati</taxon>
        <taxon>Actinomycetota</taxon>
        <taxon>Actinomycetes</taxon>
        <taxon>Kitasatosporales</taxon>
        <taxon>Streptomycetaceae</taxon>
        <taxon>Actinacidiphila</taxon>
    </lineage>
</organism>
<keyword evidence="2" id="KW-0223">Dioxygenase</keyword>
<proteinExistence type="predicted"/>
<dbReference type="Proteomes" id="UP000199341">
    <property type="component" value="Unassembled WGS sequence"/>
</dbReference>
<evidence type="ECO:0000259" key="1">
    <source>
        <dbReference type="PROSITE" id="PS51819"/>
    </source>
</evidence>
<dbReference type="PROSITE" id="PS51819">
    <property type="entry name" value="VOC"/>
    <property type="match status" value="1"/>
</dbReference>
<dbReference type="Pfam" id="PF00903">
    <property type="entry name" value="Glyoxalase"/>
    <property type="match status" value="1"/>
</dbReference>
<gene>
    <name evidence="2" type="ORF">SAMN05216259_103457</name>
</gene>
<name>A0A1H0A908_9ACTN</name>
<sequence length="154" mass="16938">MSVLNHQIVRSRDAGASARFLADMLGFEPPVSLGHFVMVQVSPDVTFDFMTTEDTIAPQHYAFLVSEDEFDAIFGRIQERGLAYWADPRHQLAGAVNRLDDGRGVYFDDPSGHELEIITRPYGSGGLTAEHVNPLLTEELTANGKLPDLPAPGR</sequence>
<accession>A0A1H0A908</accession>
<evidence type="ECO:0000313" key="2">
    <source>
        <dbReference type="EMBL" id="SDN30020.1"/>
    </source>
</evidence>
<dbReference type="AlphaFoldDB" id="A0A1H0A908"/>
<keyword evidence="3" id="KW-1185">Reference proteome</keyword>
<protein>
    <submittedName>
        <fullName evidence="2">Predicted dioxygenase of extradiol dioxygenase family</fullName>
    </submittedName>
</protein>
<reference evidence="2 3" key="1">
    <citation type="submission" date="2016-10" db="EMBL/GenBank/DDBJ databases">
        <authorList>
            <person name="de Groot N.N."/>
        </authorList>
    </citation>
    <scope>NUCLEOTIDE SEQUENCE [LARGE SCALE GENOMIC DNA]</scope>
    <source>
        <strain evidence="2 3">CGMCC 4.2022</strain>
    </source>
</reference>
<dbReference type="STRING" id="310781.SAMN05216259_103457"/>
<evidence type="ECO:0000313" key="3">
    <source>
        <dbReference type="Proteomes" id="UP000199341"/>
    </source>
</evidence>